<dbReference type="Gene3D" id="3.90.1640.30">
    <property type="match status" value="1"/>
</dbReference>
<dbReference type="PATRIC" id="fig|1622118.3.peg.1619"/>
<dbReference type="Proteomes" id="UP000059672">
    <property type="component" value="Chromosome"/>
</dbReference>
<proteinExistence type="inferred from homology"/>
<dbReference type="Pfam" id="PF02272">
    <property type="entry name" value="DHHA1"/>
    <property type="match status" value="1"/>
</dbReference>
<feature type="domain" description="DDH" evidence="6">
    <location>
        <begin position="78"/>
        <end position="228"/>
    </location>
</feature>
<dbReference type="SUPFAM" id="SSF64182">
    <property type="entry name" value="DHH phosphoesterases"/>
    <property type="match status" value="1"/>
</dbReference>
<feature type="domain" description="RecJ OB" evidence="8">
    <location>
        <begin position="452"/>
        <end position="561"/>
    </location>
</feature>
<dbReference type="InterPro" id="IPR041122">
    <property type="entry name" value="RecJ_OB"/>
</dbReference>
<evidence type="ECO:0000313" key="9">
    <source>
        <dbReference type="EMBL" id="AMC11168.1"/>
    </source>
</evidence>
<organism evidence="9 10">
    <name type="scientific">Lutibacter profundi</name>
    <dbReference type="NCBI Taxonomy" id="1622118"/>
    <lineage>
        <taxon>Bacteria</taxon>
        <taxon>Pseudomonadati</taxon>
        <taxon>Bacteroidota</taxon>
        <taxon>Flavobacteriia</taxon>
        <taxon>Flavobacteriales</taxon>
        <taxon>Flavobacteriaceae</taxon>
        <taxon>Lutibacter</taxon>
    </lineage>
</organism>
<dbReference type="EMBL" id="CP013355">
    <property type="protein sequence ID" value="AMC11168.1"/>
    <property type="molecule type" value="Genomic_DNA"/>
</dbReference>
<dbReference type="STRING" id="1622118.Lupro_07835"/>
<keyword evidence="5 9" id="KW-0269">Exonuclease</keyword>
<feature type="domain" description="DHHA1" evidence="7">
    <location>
        <begin position="348"/>
        <end position="439"/>
    </location>
</feature>
<evidence type="ECO:0000259" key="8">
    <source>
        <dbReference type="Pfam" id="PF17768"/>
    </source>
</evidence>
<dbReference type="InterPro" id="IPR004610">
    <property type="entry name" value="RecJ"/>
</dbReference>
<accession>A0A0X8G7M4</accession>
<dbReference type="InterPro" id="IPR051673">
    <property type="entry name" value="SSDNA_exonuclease_RecJ"/>
</dbReference>
<keyword evidence="3" id="KW-0540">Nuclease</keyword>
<protein>
    <recommendedName>
        <fullName evidence="2">Single-stranded-DNA-specific exonuclease RecJ</fullName>
    </recommendedName>
</protein>
<comment type="similarity">
    <text evidence="1">Belongs to the RecJ family.</text>
</comment>
<dbReference type="AlphaFoldDB" id="A0A0X8G7M4"/>
<dbReference type="GO" id="GO:0006281">
    <property type="term" value="P:DNA repair"/>
    <property type="evidence" value="ECO:0007669"/>
    <property type="project" value="InterPro"/>
</dbReference>
<reference evidence="10" key="1">
    <citation type="submission" date="2015-12" db="EMBL/GenBank/DDBJ databases">
        <title>Complete genome sequence of Lutibacter profundus strain LP1.</title>
        <authorList>
            <person name="Wissuwa J."/>
            <person name="Le Moine Bauer S."/>
            <person name="Stokke R."/>
            <person name="Dahle H."/>
            <person name="Steen I.H."/>
        </authorList>
    </citation>
    <scope>NUCLEOTIDE SEQUENCE [LARGE SCALE GENOMIC DNA]</scope>
    <source>
        <strain evidence="10">LP1</strain>
    </source>
</reference>
<gene>
    <name evidence="9" type="ORF">Lupro_07835</name>
</gene>
<dbReference type="InterPro" id="IPR003156">
    <property type="entry name" value="DHHA1_dom"/>
</dbReference>
<evidence type="ECO:0000256" key="1">
    <source>
        <dbReference type="ARBA" id="ARBA00005915"/>
    </source>
</evidence>
<dbReference type="PANTHER" id="PTHR30255:SF2">
    <property type="entry name" value="SINGLE-STRANDED-DNA-SPECIFIC EXONUCLEASE RECJ"/>
    <property type="match status" value="1"/>
</dbReference>
<dbReference type="Pfam" id="PF17768">
    <property type="entry name" value="RecJ_OB"/>
    <property type="match status" value="1"/>
</dbReference>
<dbReference type="GO" id="GO:0003676">
    <property type="term" value="F:nucleic acid binding"/>
    <property type="evidence" value="ECO:0007669"/>
    <property type="project" value="InterPro"/>
</dbReference>
<dbReference type="NCBIfam" id="TIGR00644">
    <property type="entry name" value="recJ"/>
    <property type="match status" value="1"/>
</dbReference>
<evidence type="ECO:0000313" key="10">
    <source>
        <dbReference type="Proteomes" id="UP000059672"/>
    </source>
</evidence>
<dbReference type="RefSeq" id="WP_068208346.1">
    <property type="nucleotide sequence ID" value="NZ_CP013355.1"/>
</dbReference>
<evidence type="ECO:0000256" key="2">
    <source>
        <dbReference type="ARBA" id="ARBA00019841"/>
    </source>
</evidence>
<dbReference type="Pfam" id="PF01368">
    <property type="entry name" value="DHH"/>
    <property type="match status" value="1"/>
</dbReference>
<dbReference type="KEGG" id="lut:Lupro_07835"/>
<dbReference type="GO" id="GO:0006310">
    <property type="term" value="P:DNA recombination"/>
    <property type="evidence" value="ECO:0007669"/>
    <property type="project" value="InterPro"/>
</dbReference>
<evidence type="ECO:0000259" key="6">
    <source>
        <dbReference type="Pfam" id="PF01368"/>
    </source>
</evidence>
<evidence type="ECO:0000256" key="3">
    <source>
        <dbReference type="ARBA" id="ARBA00022722"/>
    </source>
</evidence>
<sequence length="565" mass="63563">MRWKLKPNPNPQIISKLAQELSIDNTLAKLLVQRGLENYNQAKAFFRPNLNDLHNPFLMKDMDLAVDRIEKAILKGENILVYGDYDVDGTTAVSLLSSYLRKIYPNIATYIPDRYNEGYGISFQGIDFAEDNAVSLIIALDCGIKAIDKVTYAKEKGIDFIICDHHRPGNKIPEAVAVLDPKRSDCGYPFKELCGCGVGFKLIQALATERNQTIGDLVEYLDLVATAIAADIVPIIGENRILAYFGLQVINTNPRNGIKALLQQVKKKQFTITDVVFIIAPRINAAGRIKHGNYAVELLTEMDLDTAIKFAAEIEKNNNDRKELDKKITKEALQQIEDTNEQQNYSTVVYAKNWHKGVIGIVASRLIETYYRPTLVFTKSGNKLAASARSVKGFDVYDALEQCAEFIEQFGGHKYAAGLTLEEKNYQNFKAKFEEVVKNTLPDELREPEISIDAEISLLEVTPKFYRILKQLEPFGPQNMKPVFLANGLRDNGYGKKVGVDETHLKLNIFEGSNQKTFNAIGFNMGNKHSLIKNGKPFKAVFNIDENHWNGNTSLQLLLKDLKEE</sequence>
<evidence type="ECO:0000256" key="5">
    <source>
        <dbReference type="ARBA" id="ARBA00022839"/>
    </source>
</evidence>
<keyword evidence="10" id="KW-1185">Reference proteome</keyword>
<dbReference type="OrthoDB" id="9809852at2"/>
<reference evidence="9 10" key="2">
    <citation type="journal article" date="2016" name="Int. J. Syst. Evol. Microbiol.">
        <title>Lutibacter profundi sp. nov., isolated from a deep-sea hydrothermal system on the Arctic Mid-Ocean Ridge and emended description of the genus Lutibacter.</title>
        <authorList>
            <person name="Le Moine Bauer S."/>
            <person name="Roalkvam I."/>
            <person name="Steen I.H."/>
            <person name="Dahle H."/>
        </authorList>
    </citation>
    <scope>NUCLEOTIDE SEQUENCE [LARGE SCALE GENOMIC DNA]</scope>
    <source>
        <strain evidence="9 10">LP1</strain>
    </source>
</reference>
<dbReference type="PANTHER" id="PTHR30255">
    <property type="entry name" value="SINGLE-STRANDED-DNA-SPECIFIC EXONUCLEASE RECJ"/>
    <property type="match status" value="1"/>
</dbReference>
<dbReference type="GO" id="GO:0008409">
    <property type="term" value="F:5'-3' exonuclease activity"/>
    <property type="evidence" value="ECO:0007669"/>
    <property type="project" value="InterPro"/>
</dbReference>
<evidence type="ECO:0000259" key="7">
    <source>
        <dbReference type="Pfam" id="PF02272"/>
    </source>
</evidence>
<dbReference type="InterPro" id="IPR001667">
    <property type="entry name" value="DDH_dom"/>
</dbReference>
<evidence type="ECO:0000256" key="4">
    <source>
        <dbReference type="ARBA" id="ARBA00022801"/>
    </source>
</evidence>
<dbReference type="Gene3D" id="3.10.310.30">
    <property type="match status" value="1"/>
</dbReference>
<keyword evidence="4" id="KW-0378">Hydrolase</keyword>
<name>A0A0X8G7M4_9FLAO</name>
<dbReference type="InterPro" id="IPR038763">
    <property type="entry name" value="DHH_sf"/>
</dbReference>